<dbReference type="InterPro" id="IPR025178">
    <property type="entry name" value="Lnb_N"/>
</dbReference>
<keyword evidence="5" id="KW-1185">Reference proteome</keyword>
<feature type="transmembrane region" description="Helical" evidence="1">
    <location>
        <begin position="301"/>
        <end position="325"/>
    </location>
</feature>
<organism evidence="4 5">
    <name type="scientific">Hoylesella pleuritidis F0068</name>
    <dbReference type="NCBI Taxonomy" id="1081904"/>
    <lineage>
        <taxon>Bacteria</taxon>
        <taxon>Pseudomonadati</taxon>
        <taxon>Bacteroidota</taxon>
        <taxon>Bacteroidia</taxon>
        <taxon>Bacteroidales</taxon>
        <taxon>Prevotellaceae</taxon>
        <taxon>Hoylesella</taxon>
    </lineage>
</organism>
<name>U2L355_9BACT</name>
<dbReference type="Proteomes" id="UP000016600">
    <property type="component" value="Unassembled WGS sequence"/>
</dbReference>
<gene>
    <name evidence="4" type="ORF">HMPREF1218_0626</name>
</gene>
<dbReference type="InterPro" id="IPR057436">
    <property type="entry name" value="5TMH_Lnb"/>
</dbReference>
<keyword evidence="1" id="KW-0812">Transmembrane</keyword>
<feature type="transmembrane region" description="Helical" evidence="1">
    <location>
        <begin position="331"/>
        <end position="349"/>
    </location>
</feature>
<proteinExistence type="predicted"/>
<evidence type="ECO:0000259" key="3">
    <source>
        <dbReference type="Pfam" id="PF25221"/>
    </source>
</evidence>
<feature type="domain" description="Lnb N-terminal periplasmic" evidence="2">
    <location>
        <begin position="42"/>
        <end position="195"/>
    </location>
</feature>
<comment type="caution">
    <text evidence="4">The sequence shown here is derived from an EMBL/GenBank/DDBJ whole genome shotgun (WGS) entry which is preliminary data.</text>
</comment>
<feature type="transmembrane region" description="Helical" evidence="1">
    <location>
        <begin position="273"/>
        <end position="294"/>
    </location>
</feature>
<dbReference type="AlphaFoldDB" id="U2L355"/>
<keyword evidence="1" id="KW-1133">Transmembrane helix</keyword>
<accession>U2L355</accession>
<evidence type="ECO:0000259" key="2">
    <source>
        <dbReference type="Pfam" id="PF13387"/>
    </source>
</evidence>
<feature type="transmembrane region" description="Helical" evidence="1">
    <location>
        <begin position="361"/>
        <end position="380"/>
    </location>
</feature>
<dbReference type="Pfam" id="PF13387">
    <property type="entry name" value="Lnb_N"/>
    <property type="match status" value="1"/>
</dbReference>
<evidence type="ECO:0000313" key="5">
    <source>
        <dbReference type="Proteomes" id="UP000016600"/>
    </source>
</evidence>
<dbReference type="Pfam" id="PF25221">
    <property type="entry name" value="5TMH_Lnb"/>
    <property type="match status" value="1"/>
</dbReference>
<dbReference type="EMBL" id="AWET01000045">
    <property type="protein sequence ID" value="ERJ98780.1"/>
    <property type="molecule type" value="Genomic_DNA"/>
</dbReference>
<protein>
    <submittedName>
        <fullName evidence="4">PF13387 domain protein</fullName>
    </submittedName>
</protein>
<reference evidence="4 5" key="1">
    <citation type="submission" date="2013-08" db="EMBL/GenBank/DDBJ databases">
        <authorList>
            <person name="Durkin A.S."/>
            <person name="Haft D.R."/>
            <person name="McCorrison J."/>
            <person name="Torralba M."/>
            <person name="Gillis M."/>
            <person name="Haft D.H."/>
            <person name="Methe B."/>
            <person name="Sutton G."/>
            <person name="Nelson K.E."/>
        </authorList>
    </citation>
    <scope>NUCLEOTIDE SEQUENCE [LARGE SCALE GENOMIC DNA]</scope>
    <source>
        <strain evidence="4 5">F0068</strain>
    </source>
</reference>
<evidence type="ECO:0000313" key="4">
    <source>
        <dbReference type="EMBL" id="ERJ98780.1"/>
    </source>
</evidence>
<keyword evidence="1" id="KW-0472">Membrane</keyword>
<sequence length="409" mass="47534">MRFISYFCIVKRFNNILRFTLPFIFLLLTDNGRAQSQETMPAKPASVTISLLTCGPGNEVYNLFGHTALRYQDRSRGEDLVINYGMFSFKKPYFVLRFVFGLTDYEMGIESFDDFFAQYSNEGRSIIQQELDLTPEEKLRIARAIDENYLPENRVYRYNYFYDNCTTRARDMIIGHLDGKVSSSDRKVRTLTYREMVHQWDKTYPWVMFGNDVLLGMKADFKTTAEQQEFLPDNLRRDFDHAYITASDGSTHKLVSRTETLLKQQIHPHRTSFPLRPIECSFILLSLTAICLAIERFLHCNLWLFDASLMVSCGLAGIILTAMVFSQHPTVSLNLQILVLNPLPLLFIWPAIKALRRKQRYWLFPTMTVMTLLFFIGNFIQGYAEGMNIVALSLLIRYASALRFTTKKK</sequence>
<feature type="domain" description="Lnb-like transmembrane" evidence="3">
    <location>
        <begin position="272"/>
        <end position="409"/>
    </location>
</feature>
<evidence type="ECO:0000256" key="1">
    <source>
        <dbReference type="SAM" id="Phobius"/>
    </source>
</evidence>
<dbReference type="PATRIC" id="fig|1081904.3.peg.2060"/>